<dbReference type="EMBL" id="CAKAEH010001247">
    <property type="protein sequence ID" value="CAG9533448.1"/>
    <property type="molecule type" value="Genomic_DNA"/>
</dbReference>
<dbReference type="OrthoDB" id="5836629at2759"/>
<keyword evidence="3" id="KW-1185">Reference proteome</keyword>
<dbReference type="Gene3D" id="2.60.40.10">
    <property type="entry name" value="Immunoglobulins"/>
    <property type="match status" value="1"/>
</dbReference>
<sequence>MSLIANDNSDNNNHKIFVVIYRWEIHILPTAQQLQNRKSDENIAIICSVIGLRKNQNVNNVDIKWYRENHKIPIDRQERIAVSRMKPLSARLLFIKPIVEDSGTYKCVVSVSNDQTKDKSTKISFIQAAKFVDVKLEQHPEEGKDAEIICRVRGDPSLEIFWQFEGKTILE</sequence>
<dbReference type="SUPFAM" id="SSF48726">
    <property type="entry name" value="Immunoglobulin"/>
    <property type="match status" value="1"/>
</dbReference>
<dbReference type="AlphaFoldDB" id="A0A8J2Q2P2"/>
<reference evidence="2" key="1">
    <citation type="submission" date="2021-09" db="EMBL/GenBank/DDBJ databases">
        <authorList>
            <consortium name="Pathogen Informatics"/>
        </authorList>
    </citation>
    <scope>NUCLEOTIDE SEQUENCE</scope>
</reference>
<dbReference type="Pfam" id="PF00047">
    <property type="entry name" value="ig"/>
    <property type="match status" value="1"/>
</dbReference>
<dbReference type="InterPro" id="IPR007110">
    <property type="entry name" value="Ig-like_dom"/>
</dbReference>
<dbReference type="InterPro" id="IPR013151">
    <property type="entry name" value="Immunoglobulin_dom"/>
</dbReference>
<evidence type="ECO:0000259" key="1">
    <source>
        <dbReference type="PROSITE" id="PS50835"/>
    </source>
</evidence>
<protein>
    <recommendedName>
        <fullName evidence="1">Ig-like domain-containing protein</fullName>
    </recommendedName>
</protein>
<accession>A0A8J2Q2P2</accession>
<feature type="domain" description="Ig-like" evidence="1">
    <location>
        <begin position="129"/>
        <end position="171"/>
    </location>
</feature>
<feature type="domain" description="Ig-like" evidence="1">
    <location>
        <begin position="29"/>
        <end position="124"/>
    </location>
</feature>
<dbReference type="InterPro" id="IPR036179">
    <property type="entry name" value="Ig-like_dom_sf"/>
</dbReference>
<dbReference type="PROSITE" id="PS50835">
    <property type="entry name" value="IG_LIKE"/>
    <property type="match status" value="2"/>
</dbReference>
<name>A0A8J2Q2P2_9BILA</name>
<feature type="non-terminal residue" evidence="2">
    <location>
        <position position="1"/>
    </location>
</feature>
<dbReference type="InterPro" id="IPR013783">
    <property type="entry name" value="Ig-like_fold"/>
</dbReference>
<organism evidence="2 3">
    <name type="scientific">Cercopithifilaria johnstoni</name>
    <dbReference type="NCBI Taxonomy" id="2874296"/>
    <lineage>
        <taxon>Eukaryota</taxon>
        <taxon>Metazoa</taxon>
        <taxon>Ecdysozoa</taxon>
        <taxon>Nematoda</taxon>
        <taxon>Chromadorea</taxon>
        <taxon>Rhabditida</taxon>
        <taxon>Spirurina</taxon>
        <taxon>Spiruromorpha</taxon>
        <taxon>Filarioidea</taxon>
        <taxon>Onchocercidae</taxon>
        <taxon>Cercopithifilaria</taxon>
    </lineage>
</organism>
<evidence type="ECO:0000313" key="2">
    <source>
        <dbReference type="EMBL" id="CAG9533448.1"/>
    </source>
</evidence>
<comment type="caution">
    <text evidence="2">The sequence shown here is derived from an EMBL/GenBank/DDBJ whole genome shotgun (WGS) entry which is preliminary data.</text>
</comment>
<proteinExistence type="predicted"/>
<evidence type="ECO:0000313" key="3">
    <source>
        <dbReference type="Proteomes" id="UP000746747"/>
    </source>
</evidence>
<gene>
    <name evidence="2" type="ORF">CJOHNSTONI_LOCUS3675</name>
</gene>
<dbReference type="Proteomes" id="UP000746747">
    <property type="component" value="Unassembled WGS sequence"/>
</dbReference>